<sequence>MSAKSIENYYCHQHCINLLTERKEGLTPREFLANVKEQAFYNRDGSSKESDFKWAQRILEGIYHYHGDCGDAPRDQVDIMVRSGTGMDAVYKVKDQKQLPLSASLSDSREVIMLASENLKDKMPPSKQQILLDVFPLFSESKPRQVQTLYALKDAGYQTIAPEIDKTVLKNVETALESGKPITFEYSGAKRKVDPYGLFVYGKTFFLVGYERLKSGAATKGMTDEYRTYAVHRMSHSEVHNKQHFAMKATEEFVLEDYLASSAGKYFNGGLESEVTLKMKKNYQGLNKFVDEYKLSACQWVESEDQSHYVLKAKARDCLAFKEWLMTNASHVEILSPQHIRDDVIRSLQRSMSTYAA</sequence>
<evidence type="ECO:0000313" key="3">
    <source>
        <dbReference type="EMBL" id="QIA65401.1"/>
    </source>
</evidence>
<organism evidence="3 4">
    <name type="scientific">Vibrio astriarenae</name>
    <dbReference type="NCBI Taxonomy" id="1481923"/>
    <lineage>
        <taxon>Bacteria</taxon>
        <taxon>Pseudomonadati</taxon>
        <taxon>Pseudomonadota</taxon>
        <taxon>Gammaproteobacteria</taxon>
        <taxon>Vibrionales</taxon>
        <taxon>Vibrionaceae</taxon>
        <taxon>Vibrio</taxon>
    </lineage>
</organism>
<dbReference type="PROSITE" id="PS52050">
    <property type="entry name" value="WYL"/>
    <property type="match status" value="1"/>
</dbReference>
<dbReference type="Proteomes" id="UP000464262">
    <property type="component" value="Chromosome 2"/>
</dbReference>
<dbReference type="InterPro" id="IPR026881">
    <property type="entry name" value="WYL_dom"/>
</dbReference>
<feature type="domain" description="WYL" evidence="1">
    <location>
        <begin position="168"/>
        <end position="238"/>
    </location>
</feature>
<dbReference type="EMBL" id="CP047476">
    <property type="protein sequence ID" value="QIA65401.1"/>
    <property type="molecule type" value="Genomic_DNA"/>
</dbReference>
<accession>A0A7Z2YFH4</accession>
<evidence type="ECO:0000313" key="4">
    <source>
        <dbReference type="Proteomes" id="UP000464262"/>
    </source>
</evidence>
<dbReference type="Pfam" id="PF13280">
    <property type="entry name" value="WYL"/>
    <property type="match status" value="1"/>
</dbReference>
<reference evidence="3 4" key="1">
    <citation type="submission" date="2020-01" db="EMBL/GenBank/DDBJ databases">
        <title>Whole genome and functional gene identification of agarase of Vibrio HN897.</title>
        <authorList>
            <person name="Liu Y."/>
            <person name="Zhao Z."/>
        </authorList>
    </citation>
    <scope>NUCLEOTIDE SEQUENCE [LARGE SCALE GENOMIC DNA]</scope>
    <source>
        <strain evidence="3 4">HN897</strain>
    </source>
</reference>
<keyword evidence="4" id="KW-1185">Reference proteome</keyword>
<proteinExistence type="predicted"/>
<dbReference type="InterPro" id="IPR051534">
    <property type="entry name" value="CBASS_pafABC_assoc_protein"/>
</dbReference>
<dbReference type="KEGG" id="vas:GT360_17835"/>
<evidence type="ECO:0000259" key="1">
    <source>
        <dbReference type="Pfam" id="PF13280"/>
    </source>
</evidence>
<dbReference type="AlphaFoldDB" id="A0A7Z2YFH4"/>
<gene>
    <name evidence="3" type="ORF">GT360_17835</name>
</gene>
<name>A0A7Z2YFH4_9VIBR</name>
<feature type="domain" description="WCX" evidence="2">
    <location>
        <begin position="299"/>
        <end position="350"/>
    </location>
</feature>
<dbReference type="Pfam" id="PF25583">
    <property type="entry name" value="WCX"/>
    <property type="match status" value="1"/>
</dbReference>
<evidence type="ECO:0000259" key="2">
    <source>
        <dbReference type="Pfam" id="PF25583"/>
    </source>
</evidence>
<dbReference type="PANTHER" id="PTHR34580">
    <property type="match status" value="1"/>
</dbReference>
<dbReference type="InterPro" id="IPR057727">
    <property type="entry name" value="WCX_dom"/>
</dbReference>
<dbReference type="RefSeq" id="WP_164650301.1">
    <property type="nucleotide sequence ID" value="NZ_CP047476.1"/>
</dbReference>
<dbReference type="PANTHER" id="PTHR34580:SF1">
    <property type="entry name" value="PROTEIN PAFC"/>
    <property type="match status" value="1"/>
</dbReference>
<protein>
    <submittedName>
        <fullName evidence="3">WYL domain-containing protein</fullName>
    </submittedName>
</protein>